<sequence length="116" mass="12932">MKHTIATMKAISGSADNDRAIAAEFCRDVLTEARTRRDLVKSIADLGSVLDAAQLAIASDARAGIRHIHAAMQEVSEFHHRSGLSPRIDDALTEIGKMQNEVESLYRWLHMLYTRD</sequence>
<evidence type="ECO:0000313" key="2">
    <source>
        <dbReference type="Proteomes" id="UP001171620"/>
    </source>
</evidence>
<gene>
    <name evidence="1" type="ORF">QZM33_09390</name>
</gene>
<comment type="caution">
    <text evidence="1">The sequence shown here is derived from an EMBL/GenBank/DDBJ whole genome shotgun (WGS) entry which is preliminary data.</text>
</comment>
<accession>A0AAW7SVU2</accession>
<dbReference type="AlphaFoldDB" id="A0AAW7SVU2"/>
<reference evidence="1" key="1">
    <citation type="submission" date="2023-07" db="EMBL/GenBank/DDBJ databases">
        <title>A collection of bacterial strains from the Burkholderia cepacia Research Laboratory and Repository.</title>
        <authorList>
            <person name="Lipuma J."/>
            <person name="Spilker T."/>
            <person name="Caverly L."/>
        </authorList>
    </citation>
    <scope>NUCLEOTIDE SEQUENCE</scope>
    <source>
        <strain evidence="1">AU44268</strain>
    </source>
</reference>
<dbReference type="RefSeq" id="WP_175995346.1">
    <property type="nucleotide sequence ID" value="NZ_CADFFA010000039.1"/>
</dbReference>
<protein>
    <submittedName>
        <fullName evidence="1">Uncharacterized protein</fullName>
    </submittedName>
</protein>
<dbReference type="EMBL" id="JAUJRV010000005">
    <property type="protein sequence ID" value="MDN7795162.1"/>
    <property type="molecule type" value="Genomic_DNA"/>
</dbReference>
<name>A0AAW7SVU2_BURVI</name>
<evidence type="ECO:0000313" key="1">
    <source>
        <dbReference type="EMBL" id="MDN7795162.1"/>
    </source>
</evidence>
<proteinExistence type="predicted"/>
<organism evidence="1 2">
    <name type="scientific">Burkholderia vietnamiensis</name>
    <dbReference type="NCBI Taxonomy" id="60552"/>
    <lineage>
        <taxon>Bacteria</taxon>
        <taxon>Pseudomonadati</taxon>
        <taxon>Pseudomonadota</taxon>
        <taxon>Betaproteobacteria</taxon>
        <taxon>Burkholderiales</taxon>
        <taxon>Burkholderiaceae</taxon>
        <taxon>Burkholderia</taxon>
        <taxon>Burkholderia cepacia complex</taxon>
    </lineage>
</organism>
<dbReference type="Proteomes" id="UP001171620">
    <property type="component" value="Unassembled WGS sequence"/>
</dbReference>